<reference evidence="14 15" key="1">
    <citation type="journal article" date="2013" name="Nat. Commun.">
        <title>Genome analysis reveals insights into physiology and longevity of the Brandt's bat Myotis brandtii.</title>
        <authorList>
            <person name="Seim I."/>
            <person name="Fang X."/>
            <person name="Xiong Z."/>
            <person name="Lobanov A.V."/>
            <person name="Huang Z."/>
            <person name="Ma S."/>
            <person name="Feng Y."/>
            <person name="Turanov A.A."/>
            <person name="Zhu Y."/>
            <person name="Lenz T.L."/>
            <person name="Gerashchenko M.V."/>
            <person name="Fan D."/>
            <person name="Hee Yim S."/>
            <person name="Yao X."/>
            <person name="Jordan D."/>
            <person name="Xiong Y."/>
            <person name="Ma Y."/>
            <person name="Lyapunov A.N."/>
            <person name="Chen G."/>
            <person name="Kulakova O.I."/>
            <person name="Sun Y."/>
            <person name="Lee S.G."/>
            <person name="Bronson R.T."/>
            <person name="Moskalev A.A."/>
            <person name="Sunyaev S.R."/>
            <person name="Zhang G."/>
            <person name="Krogh A."/>
            <person name="Wang J."/>
            <person name="Gladyshev V.N."/>
        </authorList>
    </citation>
    <scope>NUCLEOTIDE SEQUENCE [LARGE SCALE GENOMIC DNA]</scope>
</reference>
<evidence type="ECO:0000256" key="11">
    <source>
        <dbReference type="ARBA" id="ARBA00023288"/>
    </source>
</evidence>
<accession>S7MLI4</accession>
<proteinExistence type="inferred from homology"/>
<evidence type="ECO:0000256" key="5">
    <source>
        <dbReference type="ARBA" id="ARBA00022475"/>
    </source>
</evidence>
<name>S7MLI4_MYOBR</name>
<dbReference type="InterPro" id="IPR041263">
    <property type="entry name" value="Gasdermin_PUB"/>
</dbReference>
<dbReference type="PANTHER" id="PTHR16399">
    <property type="entry name" value="GASDERMIN"/>
    <property type="match status" value="1"/>
</dbReference>
<dbReference type="GO" id="GO:0070273">
    <property type="term" value="F:phosphatidylinositol-4-phosphate binding"/>
    <property type="evidence" value="ECO:0007669"/>
    <property type="project" value="TreeGrafter"/>
</dbReference>
<dbReference type="GO" id="GO:0042742">
    <property type="term" value="P:defense response to bacterium"/>
    <property type="evidence" value="ECO:0007669"/>
    <property type="project" value="TreeGrafter"/>
</dbReference>
<dbReference type="GO" id="GO:0070269">
    <property type="term" value="P:pyroptotic inflammatory response"/>
    <property type="evidence" value="ECO:0007669"/>
    <property type="project" value="TreeGrafter"/>
</dbReference>
<dbReference type="InterPro" id="IPR007677">
    <property type="entry name" value="Gasdermin"/>
</dbReference>
<keyword evidence="9" id="KW-0472">Membrane</keyword>
<evidence type="ECO:0000313" key="15">
    <source>
        <dbReference type="Proteomes" id="UP000052978"/>
    </source>
</evidence>
<keyword evidence="8" id="KW-0812">Transmembrane</keyword>
<dbReference type="eggNOG" id="ENOG502TDKS">
    <property type="taxonomic scope" value="Eukaryota"/>
</dbReference>
<evidence type="ECO:0000259" key="12">
    <source>
        <dbReference type="Pfam" id="PF04598"/>
    </source>
</evidence>
<dbReference type="GO" id="GO:0005546">
    <property type="term" value="F:phosphatidylinositol-4,5-bisphosphate binding"/>
    <property type="evidence" value="ECO:0007669"/>
    <property type="project" value="TreeGrafter"/>
</dbReference>
<evidence type="ECO:0000256" key="8">
    <source>
        <dbReference type="ARBA" id="ARBA00022692"/>
    </source>
</evidence>
<feature type="domain" description="Gasdermin pore forming" evidence="12">
    <location>
        <begin position="5"/>
        <end position="68"/>
    </location>
</feature>
<keyword evidence="15" id="KW-1185">Reference proteome</keyword>
<sequence length="327" mass="36255">MPSVFKTITRAVVQELDAGGDMIEVRSVLDADKFHCFCLVMEMNTHLYYRTDLTLEDILESDEGEAQCDELDSGLPSHYELFLGFSGFEKPQGSKAAFQAVDVVDSTGESTVKLPRGITVEGAFQESHRHDITTLWSRISSHIWIPSRTEEDGGASCLGKSLNLEDLRNMKEKVQDTVSGPQDLPEEERDVLSYLTKCLTTDEELKDLDEKVFKVLTSDELQMEGPAGPLLSSLFNAAGILVEACVEAILEFLEALKELSEEKELMAETLKKGTLPLMKDRVESILEQNWGEQPCDVGCAFETLYALYVAVSILLQLSEKPASVPSC</sequence>
<comment type="subcellular location">
    <subcellularLocation>
        <location evidence="2">Cell membrane</location>
        <topology evidence="2">Multi-pass membrane protein</topology>
    </subcellularLocation>
    <subcellularLocation>
        <location evidence="1">Cytoplasm</location>
    </subcellularLocation>
</comment>
<dbReference type="AlphaFoldDB" id="S7MLI4"/>
<evidence type="ECO:0000256" key="6">
    <source>
        <dbReference type="ARBA" id="ARBA00022490"/>
    </source>
</evidence>
<comment type="similarity">
    <text evidence="3">Belongs to the gasdermin family.</text>
</comment>
<feature type="domain" description="Gasdermin PUB" evidence="13">
    <location>
        <begin position="166"/>
        <end position="290"/>
    </location>
</feature>
<evidence type="ECO:0000256" key="9">
    <source>
        <dbReference type="ARBA" id="ARBA00023136"/>
    </source>
</evidence>
<keyword evidence="10" id="KW-0564">Palmitate</keyword>
<protein>
    <submittedName>
        <fullName evidence="14">Gasdermin-B</fullName>
    </submittedName>
</protein>
<keyword evidence="11" id="KW-0449">Lipoprotein</keyword>
<keyword evidence="5" id="KW-1003">Cell membrane</keyword>
<evidence type="ECO:0000256" key="10">
    <source>
        <dbReference type="ARBA" id="ARBA00023139"/>
    </source>
</evidence>
<evidence type="ECO:0000259" key="13">
    <source>
        <dbReference type="Pfam" id="PF17708"/>
    </source>
</evidence>
<evidence type="ECO:0000256" key="4">
    <source>
        <dbReference type="ARBA" id="ARBA00022452"/>
    </source>
</evidence>
<dbReference type="Pfam" id="PF04598">
    <property type="entry name" value="Gasdermin"/>
    <property type="match status" value="1"/>
</dbReference>
<dbReference type="PANTHER" id="PTHR16399:SF20">
    <property type="entry name" value="GASDERMIN-B"/>
    <property type="match status" value="1"/>
</dbReference>
<evidence type="ECO:0000313" key="14">
    <source>
        <dbReference type="EMBL" id="EPQ05041.1"/>
    </source>
</evidence>
<keyword evidence="6" id="KW-0963">Cytoplasm</keyword>
<keyword evidence="4" id="KW-1134">Transmembrane beta strand</keyword>
<dbReference type="GO" id="GO:0005737">
    <property type="term" value="C:cytoplasm"/>
    <property type="evidence" value="ECO:0007669"/>
    <property type="project" value="UniProtKB-SubCell"/>
</dbReference>
<evidence type="ECO:0000256" key="3">
    <source>
        <dbReference type="ARBA" id="ARBA00009279"/>
    </source>
</evidence>
<dbReference type="GO" id="GO:0001786">
    <property type="term" value="F:phosphatidylserine binding"/>
    <property type="evidence" value="ECO:0007669"/>
    <property type="project" value="TreeGrafter"/>
</dbReference>
<gene>
    <name evidence="14" type="ORF">D623_10030379</name>
</gene>
<dbReference type="InterPro" id="IPR040460">
    <property type="entry name" value="Gasdermin_pore"/>
</dbReference>
<evidence type="ECO:0000256" key="7">
    <source>
        <dbReference type="ARBA" id="ARBA00022590"/>
    </source>
</evidence>
<keyword evidence="7" id="KW-1210">Necrosis</keyword>
<dbReference type="GO" id="GO:0005886">
    <property type="term" value="C:plasma membrane"/>
    <property type="evidence" value="ECO:0007669"/>
    <property type="project" value="UniProtKB-SubCell"/>
</dbReference>
<dbReference type="Pfam" id="PF17708">
    <property type="entry name" value="Gasdermin_C"/>
    <property type="match status" value="1"/>
</dbReference>
<dbReference type="Proteomes" id="UP000052978">
    <property type="component" value="Unassembled WGS sequence"/>
</dbReference>
<dbReference type="GO" id="GO:0012501">
    <property type="term" value="P:programmed cell death"/>
    <property type="evidence" value="ECO:0007669"/>
    <property type="project" value="UniProtKB-KW"/>
</dbReference>
<dbReference type="EMBL" id="KE161707">
    <property type="protein sequence ID" value="EPQ05041.1"/>
    <property type="molecule type" value="Genomic_DNA"/>
</dbReference>
<evidence type="ECO:0000256" key="1">
    <source>
        <dbReference type="ARBA" id="ARBA00004496"/>
    </source>
</evidence>
<organism evidence="14 15">
    <name type="scientific">Myotis brandtii</name>
    <name type="common">Brandt's bat</name>
    <dbReference type="NCBI Taxonomy" id="109478"/>
    <lineage>
        <taxon>Eukaryota</taxon>
        <taxon>Metazoa</taxon>
        <taxon>Chordata</taxon>
        <taxon>Craniata</taxon>
        <taxon>Vertebrata</taxon>
        <taxon>Euteleostomi</taxon>
        <taxon>Mammalia</taxon>
        <taxon>Eutheria</taxon>
        <taxon>Laurasiatheria</taxon>
        <taxon>Chiroptera</taxon>
        <taxon>Yangochiroptera</taxon>
        <taxon>Vespertilionidae</taxon>
        <taxon>Myotis</taxon>
    </lineage>
</organism>
<evidence type="ECO:0000256" key="2">
    <source>
        <dbReference type="ARBA" id="ARBA00004651"/>
    </source>
</evidence>